<proteinExistence type="predicted"/>
<dbReference type="AlphaFoldDB" id="A0A397S4S6"/>
<name>A0A397S4S6_9GLOM</name>
<accession>A0A397S4S6</accession>
<protein>
    <submittedName>
        <fullName evidence="1">Uncharacterized protein</fullName>
    </submittedName>
</protein>
<gene>
    <name evidence="1" type="ORF">C1645_840033</name>
</gene>
<dbReference type="STRING" id="658196.A0A397S4S6"/>
<keyword evidence="2" id="KW-1185">Reference proteome</keyword>
<comment type="caution">
    <text evidence="1">The sequence shown here is derived from an EMBL/GenBank/DDBJ whole genome shotgun (WGS) entry which is preliminary data.</text>
</comment>
<evidence type="ECO:0000313" key="2">
    <source>
        <dbReference type="Proteomes" id="UP000265703"/>
    </source>
</evidence>
<reference evidence="1 2" key="1">
    <citation type="submission" date="2018-06" db="EMBL/GenBank/DDBJ databases">
        <title>Comparative genomics reveals the genomic features of Rhizophagus irregularis, R. cerebriforme, R. diaphanum and Gigaspora rosea, and their symbiotic lifestyle signature.</title>
        <authorList>
            <person name="Morin E."/>
            <person name="San Clemente H."/>
            <person name="Chen E.C.H."/>
            <person name="De La Providencia I."/>
            <person name="Hainaut M."/>
            <person name="Kuo A."/>
            <person name="Kohler A."/>
            <person name="Murat C."/>
            <person name="Tang N."/>
            <person name="Roy S."/>
            <person name="Loubradou J."/>
            <person name="Henrissat B."/>
            <person name="Grigoriev I.V."/>
            <person name="Corradi N."/>
            <person name="Roux C."/>
            <person name="Martin F.M."/>
        </authorList>
    </citation>
    <scope>NUCLEOTIDE SEQUENCE [LARGE SCALE GENOMIC DNA]</scope>
    <source>
        <strain evidence="1 2">DAOM 227022</strain>
    </source>
</reference>
<evidence type="ECO:0000313" key="1">
    <source>
        <dbReference type="EMBL" id="RIA79739.1"/>
    </source>
</evidence>
<organism evidence="1 2">
    <name type="scientific">Glomus cerebriforme</name>
    <dbReference type="NCBI Taxonomy" id="658196"/>
    <lineage>
        <taxon>Eukaryota</taxon>
        <taxon>Fungi</taxon>
        <taxon>Fungi incertae sedis</taxon>
        <taxon>Mucoromycota</taxon>
        <taxon>Glomeromycotina</taxon>
        <taxon>Glomeromycetes</taxon>
        <taxon>Glomerales</taxon>
        <taxon>Glomeraceae</taxon>
        <taxon>Glomus</taxon>
    </lineage>
</organism>
<sequence>MTDNFTILIHMGRIRRIVLPLTLDGPKSEAHFRSLNGSTAGIIMGEDNRKVLIAAEYLKDAALDWYVADAANIAQWHQNRQNNNFDDQFIAYFFSKTKQNQWYYEAAKENNDGIVFVTSINGNLLKNYLDRQNWEPMVVINDDQN</sequence>
<dbReference type="Proteomes" id="UP000265703">
    <property type="component" value="Unassembled WGS sequence"/>
</dbReference>
<dbReference type="EMBL" id="QKYT01001167">
    <property type="protein sequence ID" value="RIA79739.1"/>
    <property type="molecule type" value="Genomic_DNA"/>
</dbReference>